<comment type="caution">
    <text evidence="7">The sequence shown here is derived from an EMBL/GenBank/DDBJ whole genome shotgun (WGS) entry which is preliminary data.</text>
</comment>
<keyword evidence="5" id="KW-0472">Membrane</keyword>
<evidence type="ECO:0000313" key="8">
    <source>
        <dbReference type="Proteomes" id="UP001595685"/>
    </source>
</evidence>
<evidence type="ECO:0000256" key="5">
    <source>
        <dbReference type="ARBA" id="ARBA00023136"/>
    </source>
</evidence>
<dbReference type="EMBL" id="JBHRWW010000002">
    <property type="protein sequence ID" value="MFC3687443.1"/>
    <property type="molecule type" value="Genomic_DNA"/>
</dbReference>
<sequence>MTPGSVPARLRDGLVAAAYGAAWRGVRWLPERTAYALGDRVADRVTRRGGRGVRRLRDNLARAVPGAGPDELRRLTGEAVRSYLRYWVDAFRLPDWDTARVVGPVRTVGDGPVREALASGRGVVGALAHLGNWDHAGAWSRERLAPVTTVAERLRPESVFLRFLAFRESLGIEILAHPAGGAPADGPGVTAVLEQRLWDGVFVPLLADRDLSGRGVVVDLLGEPARVAGGPAVLAGRTGALLLAIGITYERTAASASGWGTVITFHPPVDVPDGSPAAVQAASQRLADDLSTSIRASPADWHMLQAVFVADVGREPAPW</sequence>
<name>A0ABV7WE18_9MICO</name>
<dbReference type="InterPro" id="IPR004960">
    <property type="entry name" value="LipA_acyltrans"/>
</dbReference>
<protein>
    <submittedName>
        <fullName evidence="7">Phosphatidylinositol mannoside acyltransferase</fullName>
    </submittedName>
</protein>
<proteinExistence type="predicted"/>
<gene>
    <name evidence="7" type="ORF">ACFOLH_03720</name>
</gene>
<keyword evidence="2" id="KW-1003">Cell membrane</keyword>
<keyword evidence="6 7" id="KW-0012">Acyltransferase</keyword>
<evidence type="ECO:0000256" key="6">
    <source>
        <dbReference type="ARBA" id="ARBA00023315"/>
    </source>
</evidence>
<dbReference type="NCBIfam" id="NF005919">
    <property type="entry name" value="PRK07920.1"/>
    <property type="match status" value="1"/>
</dbReference>
<dbReference type="Proteomes" id="UP001595685">
    <property type="component" value="Unassembled WGS sequence"/>
</dbReference>
<evidence type="ECO:0000256" key="3">
    <source>
        <dbReference type="ARBA" id="ARBA00022519"/>
    </source>
</evidence>
<comment type="subcellular location">
    <subcellularLocation>
        <location evidence="1">Cell inner membrane</location>
    </subcellularLocation>
</comment>
<organism evidence="7 8">
    <name type="scientific">Aquipuribacter hungaricus</name>
    <dbReference type="NCBI Taxonomy" id="545624"/>
    <lineage>
        <taxon>Bacteria</taxon>
        <taxon>Bacillati</taxon>
        <taxon>Actinomycetota</taxon>
        <taxon>Actinomycetes</taxon>
        <taxon>Micrococcales</taxon>
        <taxon>Intrasporangiaceae</taxon>
        <taxon>Aquipuribacter</taxon>
    </lineage>
</organism>
<dbReference type="PANTHER" id="PTHR30606">
    <property type="entry name" value="LIPID A BIOSYNTHESIS LAUROYL ACYLTRANSFERASE"/>
    <property type="match status" value="1"/>
</dbReference>
<reference evidence="8" key="1">
    <citation type="journal article" date="2019" name="Int. J. Syst. Evol. Microbiol.">
        <title>The Global Catalogue of Microorganisms (GCM) 10K type strain sequencing project: providing services to taxonomists for standard genome sequencing and annotation.</title>
        <authorList>
            <consortium name="The Broad Institute Genomics Platform"/>
            <consortium name="The Broad Institute Genome Sequencing Center for Infectious Disease"/>
            <person name="Wu L."/>
            <person name="Ma J."/>
        </authorList>
    </citation>
    <scope>NUCLEOTIDE SEQUENCE [LARGE SCALE GENOMIC DNA]</scope>
    <source>
        <strain evidence="8">NCAIM B.02333</strain>
    </source>
</reference>
<keyword evidence="4" id="KW-0808">Transferase</keyword>
<dbReference type="CDD" id="cd07984">
    <property type="entry name" value="LPLAT_LABLAT-like"/>
    <property type="match status" value="1"/>
</dbReference>
<dbReference type="PANTHER" id="PTHR30606:SF10">
    <property type="entry name" value="PHOSPHATIDYLINOSITOL MANNOSIDE ACYLTRANSFERASE"/>
    <property type="match status" value="1"/>
</dbReference>
<dbReference type="GO" id="GO:0016746">
    <property type="term" value="F:acyltransferase activity"/>
    <property type="evidence" value="ECO:0007669"/>
    <property type="project" value="UniProtKB-KW"/>
</dbReference>
<evidence type="ECO:0000256" key="2">
    <source>
        <dbReference type="ARBA" id="ARBA00022475"/>
    </source>
</evidence>
<evidence type="ECO:0000313" key="7">
    <source>
        <dbReference type="EMBL" id="MFC3687443.1"/>
    </source>
</evidence>
<evidence type="ECO:0000256" key="1">
    <source>
        <dbReference type="ARBA" id="ARBA00004533"/>
    </source>
</evidence>
<evidence type="ECO:0000256" key="4">
    <source>
        <dbReference type="ARBA" id="ARBA00022679"/>
    </source>
</evidence>
<keyword evidence="8" id="KW-1185">Reference proteome</keyword>
<dbReference type="RefSeq" id="WP_376984042.1">
    <property type="nucleotide sequence ID" value="NZ_JBHRWW010000002.1"/>
</dbReference>
<dbReference type="Pfam" id="PF03279">
    <property type="entry name" value="Lip_A_acyltrans"/>
    <property type="match status" value="1"/>
</dbReference>
<accession>A0ABV7WE18</accession>
<keyword evidence="3" id="KW-0997">Cell inner membrane</keyword>